<dbReference type="NCBIfam" id="TIGR02854">
    <property type="entry name" value="spore_II_GA"/>
    <property type="match status" value="1"/>
</dbReference>
<dbReference type="STRING" id="656914.SAMN00017405_1525"/>
<feature type="transmembrane region" description="Helical" evidence="3">
    <location>
        <begin position="133"/>
        <end position="156"/>
    </location>
</feature>
<keyword evidence="1" id="KW-0749">Sporulation</keyword>
<protein>
    <recommendedName>
        <fullName evidence="1">Sporulation sigma-E factor-processing peptidase</fullName>
        <ecNumber evidence="1">3.4.23.-</ecNumber>
    </recommendedName>
    <alternativeName>
        <fullName evidence="1">Membrane-associated aspartic protease</fullName>
    </alternativeName>
    <alternativeName>
        <fullName evidence="1">Stage II sporulation protein GA</fullName>
    </alternativeName>
</protein>
<keyword evidence="1" id="KW-1003">Cell membrane</keyword>
<dbReference type="AlphaFoldDB" id="A0A1W1VSR0"/>
<keyword evidence="1" id="KW-0064">Aspartyl protease</keyword>
<dbReference type="Pfam" id="PF03419">
    <property type="entry name" value="Peptidase_U4"/>
    <property type="match status" value="1"/>
</dbReference>
<evidence type="ECO:0000256" key="2">
    <source>
        <dbReference type="PIRSR" id="PIRSR018571-1"/>
    </source>
</evidence>
<feature type="transmembrane region" description="Helical" evidence="3">
    <location>
        <begin position="94"/>
        <end position="113"/>
    </location>
</feature>
<dbReference type="GO" id="GO:0030436">
    <property type="term" value="P:asexual sporulation"/>
    <property type="evidence" value="ECO:0007669"/>
    <property type="project" value="InterPro"/>
</dbReference>
<evidence type="ECO:0000313" key="5">
    <source>
        <dbReference type="Proteomes" id="UP000192731"/>
    </source>
</evidence>
<dbReference type="RefSeq" id="WP_084054374.1">
    <property type="nucleotide sequence ID" value="NZ_FWWT01000023.1"/>
</dbReference>
<feature type="transmembrane region" description="Helical" evidence="3">
    <location>
        <begin position="6"/>
        <end position="28"/>
    </location>
</feature>
<comment type="subcellular location">
    <subcellularLocation>
        <location evidence="1">Cell membrane</location>
    </subcellularLocation>
</comment>
<evidence type="ECO:0000256" key="1">
    <source>
        <dbReference type="PIRNR" id="PIRNR018571"/>
    </source>
</evidence>
<keyword evidence="1" id="KW-0645">Protease</keyword>
<dbReference type="OrthoDB" id="2690199at2"/>
<keyword evidence="3" id="KW-1133">Transmembrane helix</keyword>
<gene>
    <name evidence="4" type="ORF">SAMN00017405_1525</name>
</gene>
<keyword evidence="1 3" id="KW-0472">Membrane</keyword>
<keyword evidence="5" id="KW-1185">Reference proteome</keyword>
<feature type="transmembrane region" description="Helical" evidence="3">
    <location>
        <begin position="40"/>
        <end position="59"/>
    </location>
</feature>
<dbReference type="Proteomes" id="UP000192731">
    <property type="component" value="Unassembled WGS sequence"/>
</dbReference>
<dbReference type="InterPro" id="IPR005081">
    <property type="entry name" value="SpoIIGA"/>
</dbReference>
<reference evidence="4 5" key="1">
    <citation type="submission" date="2017-04" db="EMBL/GenBank/DDBJ databases">
        <authorList>
            <person name="Afonso C.L."/>
            <person name="Miller P.J."/>
            <person name="Scott M.A."/>
            <person name="Spackman E."/>
            <person name="Goraichik I."/>
            <person name="Dimitrov K.M."/>
            <person name="Suarez D.L."/>
            <person name="Swayne D.E."/>
        </authorList>
    </citation>
    <scope>NUCLEOTIDE SEQUENCE [LARGE SCALE GENOMIC DNA]</scope>
    <source>
        <strain evidence="4 5">DSM 11270</strain>
    </source>
</reference>
<name>A0A1W1VSR0_DESTI</name>
<dbReference type="GO" id="GO:0005886">
    <property type="term" value="C:plasma membrane"/>
    <property type="evidence" value="ECO:0007669"/>
    <property type="project" value="UniProtKB-SubCell"/>
</dbReference>
<comment type="similarity">
    <text evidence="1">Belongs to the peptidase U4 family.</text>
</comment>
<keyword evidence="3" id="KW-0812">Transmembrane</keyword>
<organism evidence="4 5">
    <name type="scientific">Desulfonispora thiosulfatigenes DSM 11270</name>
    <dbReference type="NCBI Taxonomy" id="656914"/>
    <lineage>
        <taxon>Bacteria</taxon>
        <taxon>Bacillati</taxon>
        <taxon>Bacillota</taxon>
        <taxon>Clostridia</taxon>
        <taxon>Eubacteriales</taxon>
        <taxon>Peptococcaceae</taxon>
        <taxon>Desulfonispora</taxon>
    </lineage>
</organism>
<feature type="active site" evidence="2">
    <location>
        <position position="185"/>
    </location>
</feature>
<keyword evidence="1" id="KW-0378">Hydrolase</keyword>
<dbReference type="GO" id="GO:0006508">
    <property type="term" value="P:proteolysis"/>
    <property type="evidence" value="ECO:0007669"/>
    <property type="project" value="UniProtKB-KW"/>
</dbReference>
<dbReference type="EC" id="3.4.23.-" evidence="1"/>
<dbReference type="EMBL" id="FWWT01000023">
    <property type="protein sequence ID" value="SMB96412.1"/>
    <property type="molecule type" value="Genomic_DNA"/>
</dbReference>
<evidence type="ECO:0000256" key="3">
    <source>
        <dbReference type="SAM" id="Phobius"/>
    </source>
</evidence>
<proteinExistence type="inferred from homology"/>
<accession>A0A1W1VSR0</accession>
<feature type="transmembrane region" description="Helical" evidence="3">
    <location>
        <begin position="65"/>
        <end position="82"/>
    </location>
</feature>
<dbReference type="PIRSF" id="PIRSF018571">
    <property type="entry name" value="SpoIIGA"/>
    <property type="match status" value="1"/>
</dbReference>
<evidence type="ECO:0000313" key="4">
    <source>
        <dbReference type="EMBL" id="SMB96412.1"/>
    </source>
</evidence>
<comment type="function">
    <text evidence="1">Probable aspartic protease that is responsible for the proteolytic cleavage of the RNA polymerase sigma E factor (SigE/spoIIGB) to yield the active peptide in the mother cell during sporulation. Responds to a signal from the forespore that is triggered by the extracellular signal protein SpoIIR.</text>
</comment>
<dbReference type="GO" id="GO:0030435">
    <property type="term" value="P:sporulation resulting in formation of a cellular spore"/>
    <property type="evidence" value="ECO:0007669"/>
    <property type="project" value="UniProtKB-KW"/>
</dbReference>
<sequence length="307" mass="34737">MSPYTDMYLDIAFMINFIMDFFILWATSRLGRLSTNYKRLTLGAFIGAAYSIMIYFPRLAFSSTVLLKLVCSFLMVIVTFRYKNIKWFIKSTSYFYLVSFIMGGAVLGSMYLFQSGPLHIETWNGIMVNSINFSGTWLIVGLAVALLLGMWSASIIRKNLHQGIWLVKTKVKILGTSVDTEALVDTGNQLKDPISKDPVMVMEYDKLTGIIPDDLTQMLKSKNIPSIDVQVGTFKDDKWNTRIRLIPFSSLGNHNGMLIGIKPDEVMIQDGNNLYKNSNVVVAIYHRKLSPQGTYHALLHTDLLLNE</sequence>
<dbReference type="GO" id="GO:0004190">
    <property type="term" value="F:aspartic-type endopeptidase activity"/>
    <property type="evidence" value="ECO:0007669"/>
    <property type="project" value="UniProtKB-KW"/>
</dbReference>